<reference evidence="1 2" key="1">
    <citation type="submission" date="2020-08" db="EMBL/GenBank/DDBJ databases">
        <title>Plant Genome Project.</title>
        <authorList>
            <person name="Zhang R.-G."/>
        </authorList>
    </citation>
    <scope>NUCLEOTIDE SEQUENCE [LARGE SCALE GENOMIC DNA]</scope>
    <source>
        <tissue evidence="1">Rhizome</tissue>
    </source>
</reference>
<proteinExistence type="predicted"/>
<gene>
    <name evidence="1" type="ORF">ZIOFF_047662</name>
</gene>
<protein>
    <submittedName>
        <fullName evidence="1">Uncharacterized protein</fullName>
    </submittedName>
</protein>
<dbReference type="EMBL" id="JACMSC010000013">
    <property type="protein sequence ID" value="KAG6492697.1"/>
    <property type="molecule type" value="Genomic_DNA"/>
</dbReference>
<dbReference type="Proteomes" id="UP000734854">
    <property type="component" value="Unassembled WGS sequence"/>
</dbReference>
<accession>A0A8J5FVA5</accession>
<evidence type="ECO:0000313" key="1">
    <source>
        <dbReference type="EMBL" id="KAG6492697.1"/>
    </source>
</evidence>
<evidence type="ECO:0000313" key="2">
    <source>
        <dbReference type="Proteomes" id="UP000734854"/>
    </source>
</evidence>
<name>A0A8J5FVA5_ZINOF</name>
<organism evidence="1 2">
    <name type="scientific">Zingiber officinale</name>
    <name type="common">Ginger</name>
    <name type="synonym">Amomum zingiber</name>
    <dbReference type="NCBI Taxonomy" id="94328"/>
    <lineage>
        <taxon>Eukaryota</taxon>
        <taxon>Viridiplantae</taxon>
        <taxon>Streptophyta</taxon>
        <taxon>Embryophyta</taxon>
        <taxon>Tracheophyta</taxon>
        <taxon>Spermatophyta</taxon>
        <taxon>Magnoliopsida</taxon>
        <taxon>Liliopsida</taxon>
        <taxon>Zingiberales</taxon>
        <taxon>Zingiberaceae</taxon>
        <taxon>Zingiber</taxon>
    </lineage>
</organism>
<keyword evidence="2" id="KW-1185">Reference proteome</keyword>
<sequence>MVATRTEQQQVATTSLFEDQIRGYRRNQRHLYNTQQAARRLGRQLTGGASSRYTLEQQLEPEAQLQLSMQERASIVPAEVLYHSRRYDAHHRVYVHRSEEAILVTNNHQVDRNFIQEESFMQLQRSLMQYIHLGVLQVRIQILHRQHEGTMALIVFRDNRWKGDQAILATMEGVVDYLTSHGANALPGRSYAAARPTEQPTFNNKDEEVYETLAVLIETKPGVFTNYDGIVEEYYELYGEMDDCIKRGRPKTRRWDTLGQPSGKFDYYVSYDILETYLDSELPPPSS</sequence>
<comment type="caution">
    <text evidence="1">The sequence shown here is derived from an EMBL/GenBank/DDBJ whole genome shotgun (WGS) entry which is preliminary data.</text>
</comment>
<dbReference type="AlphaFoldDB" id="A0A8J5FVA5"/>